<evidence type="ECO:0000256" key="1">
    <source>
        <dbReference type="SAM" id="MobiDB-lite"/>
    </source>
</evidence>
<keyword evidence="3" id="KW-1185">Reference proteome</keyword>
<feature type="region of interest" description="Disordered" evidence="1">
    <location>
        <begin position="1"/>
        <end position="27"/>
    </location>
</feature>
<evidence type="ECO:0000313" key="2">
    <source>
        <dbReference type="EMBL" id="KAA8885612.1"/>
    </source>
</evidence>
<reference evidence="2 3" key="1">
    <citation type="submission" date="2019-09" db="EMBL/GenBank/DDBJ databases">
        <authorList>
            <person name="Wang X."/>
        </authorList>
    </citation>
    <scope>NUCLEOTIDE SEQUENCE [LARGE SCALE GENOMIC DNA]</scope>
    <source>
        <strain evidence="2 3">CICC 11023</strain>
    </source>
</reference>
<accession>A0A5N0E862</accession>
<evidence type="ECO:0000313" key="3">
    <source>
        <dbReference type="Proteomes" id="UP000323876"/>
    </source>
</evidence>
<sequence>MSAQHRAAGEHHGKQGSAMGTNPDYPKQRVLLPNGMYVLIYEHRKDPVIKFASKHHRLVVESMHGQDRWDNPRGSDVILRAETIESPDAPPNREHPDDWVCVRRRDLEALRRRNS</sequence>
<dbReference type="AlphaFoldDB" id="A0A5N0E862"/>
<protein>
    <submittedName>
        <fullName evidence="2">Uncharacterized protein</fullName>
    </submittedName>
</protein>
<dbReference type="RefSeq" id="WP_150405170.1">
    <property type="nucleotide sequence ID" value="NZ_VXLC01000015.1"/>
</dbReference>
<gene>
    <name evidence="2" type="ORF">F3087_28695</name>
</gene>
<name>A0A5N0E862_9NOCA</name>
<organism evidence="2 3">
    <name type="scientific">Nocardia colli</name>
    <dbReference type="NCBI Taxonomy" id="2545717"/>
    <lineage>
        <taxon>Bacteria</taxon>
        <taxon>Bacillati</taxon>
        <taxon>Actinomycetota</taxon>
        <taxon>Actinomycetes</taxon>
        <taxon>Mycobacteriales</taxon>
        <taxon>Nocardiaceae</taxon>
        <taxon>Nocardia</taxon>
    </lineage>
</organism>
<proteinExistence type="predicted"/>
<dbReference type="Proteomes" id="UP000323876">
    <property type="component" value="Unassembled WGS sequence"/>
</dbReference>
<comment type="caution">
    <text evidence="2">The sequence shown here is derived from an EMBL/GenBank/DDBJ whole genome shotgun (WGS) entry which is preliminary data.</text>
</comment>
<dbReference type="EMBL" id="VXLC01000015">
    <property type="protein sequence ID" value="KAA8885612.1"/>
    <property type="molecule type" value="Genomic_DNA"/>
</dbReference>